<dbReference type="AlphaFoldDB" id="A0A6P1DYR8"/>
<name>A0A6P1DYR8_9GAMM</name>
<keyword evidence="1" id="KW-0812">Transmembrane</keyword>
<protein>
    <submittedName>
        <fullName evidence="2">Uncharacterized protein</fullName>
    </submittedName>
</protein>
<dbReference type="RefSeq" id="WP_164656802.1">
    <property type="nucleotide sequence ID" value="NZ_JAAIJR010000193.1"/>
</dbReference>
<dbReference type="Proteomes" id="UP000471640">
    <property type="component" value="Unassembled WGS sequence"/>
</dbReference>
<proteinExistence type="predicted"/>
<sequence>MSRYLVSILVMSLYSIPVLIVLGILGHTLAGTLGSGIAVALFVLALFSALLPKERSAVKAD</sequence>
<accession>A0A6P1DYR8</accession>
<keyword evidence="1" id="KW-0472">Membrane</keyword>
<evidence type="ECO:0000256" key="1">
    <source>
        <dbReference type="SAM" id="Phobius"/>
    </source>
</evidence>
<feature type="transmembrane region" description="Helical" evidence="1">
    <location>
        <begin position="5"/>
        <end position="26"/>
    </location>
</feature>
<dbReference type="EMBL" id="JAAIJR010000193">
    <property type="protein sequence ID" value="NEX23368.1"/>
    <property type="molecule type" value="Genomic_DNA"/>
</dbReference>
<keyword evidence="3" id="KW-1185">Reference proteome</keyword>
<feature type="transmembrane region" description="Helical" evidence="1">
    <location>
        <begin position="32"/>
        <end position="51"/>
    </location>
</feature>
<evidence type="ECO:0000313" key="2">
    <source>
        <dbReference type="EMBL" id="NEX23368.1"/>
    </source>
</evidence>
<organism evidence="2 3">
    <name type="scientific">Thiorhodococcus mannitoliphagus</name>
    <dbReference type="NCBI Taxonomy" id="329406"/>
    <lineage>
        <taxon>Bacteria</taxon>
        <taxon>Pseudomonadati</taxon>
        <taxon>Pseudomonadota</taxon>
        <taxon>Gammaproteobacteria</taxon>
        <taxon>Chromatiales</taxon>
        <taxon>Chromatiaceae</taxon>
        <taxon>Thiorhodococcus</taxon>
    </lineage>
</organism>
<reference evidence="2 3" key="2">
    <citation type="submission" date="2020-02" db="EMBL/GenBank/DDBJ databases">
        <title>Genome sequences of Thiorhodococcus mannitoliphagus and Thiorhodococcus minor, purple sulfur photosynthetic bacteria in the gammaproteobacterial family, Chromatiaceae.</title>
        <authorList>
            <person name="Aviles F.A."/>
            <person name="Meyer T.E."/>
            <person name="Kyndt J.A."/>
        </authorList>
    </citation>
    <scope>NUCLEOTIDE SEQUENCE [LARGE SCALE GENOMIC DNA]</scope>
    <source>
        <strain evidence="2 3">DSM 18266</strain>
    </source>
</reference>
<reference evidence="3" key="1">
    <citation type="journal article" date="2020" name="Microbiol. Resour. Announc.">
        <title>Draft Genome Sequences of Thiorhodococcus mannitoliphagus and Thiorhodococcus minor, Purple Sulfur Photosynthetic Bacteria in the Gammaproteobacterial Family Chromatiaceae.</title>
        <authorList>
            <person name="Aviles F.A."/>
            <person name="Meyer T.E."/>
            <person name="Kyndt J.A."/>
        </authorList>
    </citation>
    <scope>NUCLEOTIDE SEQUENCE [LARGE SCALE GENOMIC DNA]</scope>
    <source>
        <strain evidence="3">DSM 18266</strain>
    </source>
</reference>
<evidence type="ECO:0000313" key="3">
    <source>
        <dbReference type="Proteomes" id="UP000471640"/>
    </source>
</evidence>
<comment type="caution">
    <text evidence="2">The sequence shown here is derived from an EMBL/GenBank/DDBJ whole genome shotgun (WGS) entry which is preliminary data.</text>
</comment>
<keyword evidence="1" id="KW-1133">Transmembrane helix</keyword>
<gene>
    <name evidence="2" type="ORF">G3480_24260</name>
</gene>